<protein>
    <submittedName>
        <fullName evidence="2">Nuclear transport factor 2 family protein</fullName>
    </submittedName>
</protein>
<dbReference type="Proteomes" id="UP001379533">
    <property type="component" value="Chromosome"/>
</dbReference>
<dbReference type="RefSeq" id="WP_394848455.1">
    <property type="nucleotide sequence ID" value="NZ_CP089982.1"/>
</dbReference>
<evidence type="ECO:0000259" key="1">
    <source>
        <dbReference type="Pfam" id="PF12680"/>
    </source>
</evidence>
<dbReference type="EMBL" id="CP089982">
    <property type="protein sequence ID" value="WXA97836.1"/>
    <property type="molecule type" value="Genomic_DNA"/>
</dbReference>
<gene>
    <name evidence="2" type="ORF">LZC95_13455</name>
</gene>
<organism evidence="2 3">
    <name type="scientific">Pendulispora brunnea</name>
    <dbReference type="NCBI Taxonomy" id="2905690"/>
    <lineage>
        <taxon>Bacteria</taxon>
        <taxon>Pseudomonadati</taxon>
        <taxon>Myxococcota</taxon>
        <taxon>Myxococcia</taxon>
        <taxon>Myxococcales</taxon>
        <taxon>Sorangiineae</taxon>
        <taxon>Pendulisporaceae</taxon>
        <taxon>Pendulispora</taxon>
    </lineage>
</organism>
<dbReference type="Gene3D" id="3.10.450.50">
    <property type="match status" value="1"/>
</dbReference>
<proteinExistence type="predicted"/>
<sequence length="136" mass="15367">MPHDFVERFATAWSKPTPEGLAGLLHEDVVLYQPHRPPLRGLESVLRENRKLLAWVPGLHSIVKSAHGDDRLLFIEHELTVPVGSRPICIPAVDRFHLEGGLAKERIVYFDRVDMLAGVLRHPSLWAGYLGYRFGA</sequence>
<accession>A0ABZ2KND0</accession>
<evidence type="ECO:0000313" key="3">
    <source>
        <dbReference type="Proteomes" id="UP001379533"/>
    </source>
</evidence>
<evidence type="ECO:0000313" key="2">
    <source>
        <dbReference type="EMBL" id="WXA97836.1"/>
    </source>
</evidence>
<keyword evidence="3" id="KW-1185">Reference proteome</keyword>
<name>A0ABZ2KND0_9BACT</name>
<dbReference type="SUPFAM" id="SSF54427">
    <property type="entry name" value="NTF2-like"/>
    <property type="match status" value="1"/>
</dbReference>
<feature type="domain" description="SnoaL-like" evidence="1">
    <location>
        <begin position="6"/>
        <end position="104"/>
    </location>
</feature>
<dbReference type="InterPro" id="IPR037401">
    <property type="entry name" value="SnoaL-like"/>
</dbReference>
<dbReference type="InterPro" id="IPR032710">
    <property type="entry name" value="NTF2-like_dom_sf"/>
</dbReference>
<dbReference type="Pfam" id="PF12680">
    <property type="entry name" value="SnoaL_2"/>
    <property type="match status" value="1"/>
</dbReference>
<reference evidence="2 3" key="1">
    <citation type="submission" date="2021-12" db="EMBL/GenBank/DDBJ databases">
        <title>Discovery of the Pendulisporaceae a myxobacterial family with distinct sporulation behavior and unique specialized metabolism.</title>
        <authorList>
            <person name="Garcia R."/>
            <person name="Popoff A."/>
            <person name="Bader C.D."/>
            <person name="Loehr J."/>
            <person name="Walesch S."/>
            <person name="Walt C."/>
            <person name="Boldt J."/>
            <person name="Bunk B."/>
            <person name="Haeckl F.J.F.P.J."/>
            <person name="Gunesch A.P."/>
            <person name="Birkelbach J."/>
            <person name="Nuebel U."/>
            <person name="Pietschmann T."/>
            <person name="Bach T."/>
            <person name="Mueller R."/>
        </authorList>
    </citation>
    <scope>NUCLEOTIDE SEQUENCE [LARGE SCALE GENOMIC DNA]</scope>
    <source>
        <strain evidence="2 3">MSr12523</strain>
    </source>
</reference>